<keyword evidence="5" id="KW-0560">Oxidoreductase</keyword>
<evidence type="ECO:0000313" key="7">
    <source>
        <dbReference type="EMBL" id="MFC6725242.1"/>
    </source>
</evidence>
<evidence type="ECO:0000256" key="2">
    <source>
        <dbReference type="ARBA" id="ARBA00022559"/>
    </source>
</evidence>
<gene>
    <name evidence="7" type="ORF">ACFQE1_12850</name>
</gene>
<comment type="caution">
    <text evidence="7">The sequence shown here is derived from an EMBL/GenBank/DDBJ whole genome shotgun (WGS) entry which is preliminary data.</text>
</comment>
<organism evidence="7 8">
    <name type="scientific">Halobium palmae</name>
    <dbReference type="NCBI Taxonomy" id="1776492"/>
    <lineage>
        <taxon>Archaea</taxon>
        <taxon>Methanobacteriati</taxon>
        <taxon>Methanobacteriota</taxon>
        <taxon>Stenosarchaea group</taxon>
        <taxon>Halobacteria</taxon>
        <taxon>Halobacteriales</taxon>
        <taxon>Haloferacaceae</taxon>
        <taxon>Halobium</taxon>
    </lineage>
</organism>
<evidence type="ECO:0000256" key="1">
    <source>
        <dbReference type="ARBA" id="ARBA00001970"/>
    </source>
</evidence>
<dbReference type="EMBL" id="JBHSWU010000438">
    <property type="protein sequence ID" value="MFC6725242.1"/>
    <property type="molecule type" value="Genomic_DNA"/>
</dbReference>
<dbReference type="PANTHER" id="PTHR30555:SF0">
    <property type="entry name" value="CATALASE-PEROXIDASE"/>
    <property type="match status" value="1"/>
</dbReference>
<evidence type="ECO:0000256" key="5">
    <source>
        <dbReference type="ARBA" id="ARBA00023002"/>
    </source>
</evidence>
<keyword evidence="6" id="KW-0408">Iron</keyword>
<dbReference type="PROSITE" id="PS00436">
    <property type="entry name" value="PEROXIDASE_2"/>
    <property type="match status" value="1"/>
</dbReference>
<evidence type="ECO:0000256" key="3">
    <source>
        <dbReference type="ARBA" id="ARBA00022617"/>
    </source>
</evidence>
<keyword evidence="2" id="KW-0575">Peroxidase</keyword>
<keyword evidence="8" id="KW-1185">Reference proteome</keyword>
<sequence>MNRSTRDWWPNQLNLDILDDNTRPDDPRDEEFDYAEEFGKLDLDEVKADIEDVLTTSQDWWPADYGHYGPLMIRMAWHSAGTYRVADGRGGAS</sequence>
<comment type="cofactor">
    <cofactor evidence="1">
        <name>heme b</name>
        <dbReference type="ChEBI" id="CHEBI:60344"/>
    </cofactor>
</comment>
<proteinExistence type="predicted"/>
<keyword evidence="4" id="KW-0479">Metal-binding</keyword>
<evidence type="ECO:0000313" key="8">
    <source>
        <dbReference type="Proteomes" id="UP001596328"/>
    </source>
</evidence>
<reference evidence="7 8" key="1">
    <citation type="journal article" date="2019" name="Int. J. Syst. Evol. Microbiol.">
        <title>The Global Catalogue of Microorganisms (GCM) 10K type strain sequencing project: providing services to taxonomists for standard genome sequencing and annotation.</title>
        <authorList>
            <consortium name="The Broad Institute Genomics Platform"/>
            <consortium name="The Broad Institute Genome Sequencing Center for Infectious Disease"/>
            <person name="Wu L."/>
            <person name="Ma J."/>
        </authorList>
    </citation>
    <scope>NUCLEOTIDE SEQUENCE [LARGE SCALE GENOMIC DNA]</scope>
    <source>
        <strain evidence="7 8">NBRC 111368</strain>
    </source>
</reference>
<protein>
    <submittedName>
        <fullName evidence="7">Catalase-peroxidase</fullName>
    </submittedName>
</protein>
<keyword evidence="3" id="KW-0349">Heme</keyword>
<name>A0ABD5S2S6_9EURY</name>
<evidence type="ECO:0000256" key="4">
    <source>
        <dbReference type="ARBA" id="ARBA00022723"/>
    </source>
</evidence>
<feature type="non-terminal residue" evidence="7">
    <location>
        <position position="93"/>
    </location>
</feature>
<dbReference type="AlphaFoldDB" id="A0ABD5S2S6"/>
<dbReference type="SUPFAM" id="SSF48113">
    <property type="entry name" value="Heme-dependent peroxidases"/>
    <property type="match status" value="1"/>
</dbReference>
<dbReference type="GO" id="GO:0046872">
    <property type="term" value="F:metal ion binding"/>
    <property type="evidence" value="ECO:0007669"/>
    <property type="project" value="UniProtKB-KW"/>
</dbReference>
<dbReference type="PRINTS" id="PR00460">
    <property type="entry name" value="BPEROXIDASE"/>
</dbReference>
<dbReference type="InterPro" id="IPR010255">
    <property type="entry name" value="Haem_peroxidase_sf"/>
</dbReference>
<accession>A0ABD5S2S6</accession>
<evidence type="ECO:0000256" key="6">
    <source>
        <dbReference type="ARBA" id="ARBA00023004"/>
    </source>
</evidence>
<dbReference type="PANTHER" id="PTHR30555">
    <property type="entry name" value="HYDROPEROXIDASE I, BIFUNCTIONAL CATALASE-PEROXIDASE"/>
    <property type="match status" value="1"/>
</dbReference>
<dbReference type="InterPro" id="IPR019794">
    <property type="entry name" value="Peroxidases_AS"/>
</dbReference>
<dbReference type="Proteomes" id="UP001596328">
    <property type="component" value="Unassembled WGS sequence"/>
</dbReference>
<dbReference type="InterPro" id="IPR000763">
    <property type="entry name" value="Catalase_peroxidase"/>
</dbReference>
<dbReference type="Gene3D" id="1.10.520.10">
    <property type="match status" value="1"/>
</dbReference>
<dbReference type="GO" id="GO:0004601">
    <property type="term" value="F:peroxidase activity"/>
    <property type="evidence" value="ECO:0007669"/>
    <property type="project" value="UniProtKB-KW"/>
</dbReference>